<protein>
    <submittedName>
        <fullName evidence="3">Relaxase/mobilization nuclease domain-containing protein</fullName>
    </submittedName>
</protein>
<dbReference type="EMBL" id="VUNG01000005">
    <property type="protein sequence ID" value="MST83829.1"/>
    <property type="molecule type" value="Genomic_DNA"/>
</dbReference>
<name>A0A7K0KD80_9BACT</name>
<evidence type="ECO:0000259" key="2">
    <source>
        <dbReference type="Pfam" id="PF03432"/>
    </source>
</evidence>
<dbReference type="AlphaFoldDB" id="A0A7K0KD80"/>
<evidence type="ECO:0000256" key="1">
    <source>
        <dbReference type="SAM" id="MobiDB-lite"/>
    </source>
</evidence>
<keyword evidence="4" id="KW-1185">Reference proteome</keyword>
<accession>A0A7K0KD80</accession>
<proteinExistence type="predicted"/>
<evidence type="ECO:0000313" key="3">
    <source>
        <dbReference type="EMBL" id="MST83829.1"/>
    </source>
</evidence>
<feature type="region of interest" description="Disordered" evidence="1">
    <location>
        <begin position="386"/>
        <end position="447"/>
    </location>
</feature>
<organism evidence="3 4">
    <name type="scientific">Hallella mizrahii</name>
    <dbReference type="NCBI Taxonomy" id="2606637"/>
    <lineage>
        <taxon>Bacteria</taxon>
        <taxon>Pseudomonadati</taxon>
        <taxon>Bacteroidota</taxon>
        <taxon>Bacteroidia</taxon>
        <taxon>Bacteroidales</taxon>
        <taxon>Prevotellaceae</taxon>
        <taxon>Hallella</taxon>
    </lineage>
</organism>
<evidence type="ECO:0000313" key="4">
    <source>
        <dbReference type="Proteomes" id="UP000438914"/>
    </source>
</evidence>
<feature type="domain" description="MobA/VirD2-like nuclease" evidence="2">
    <location>
        <begin position="17"/>
        <end position="150"/>
    </location>
</feature>
<dbReference type="Pfam" id="PF03432">
    <property type="entry name" value="Relaxase"/>
    <property type="match status" value="1"/>
</dbReference>
<gene>
    <name evidence="3" type="ORF">FYJ73_03915</name>
</gene>
<dbReference type="Proteomes" id="UP000438914">
    <property type="component" value="Unassembled WGS sequence"/>
</dbReference>
<reference evidence="3 4" key="1">
    <citation type="submission" date="2019-08" db="EMBL/GenBank/DDBJ databases">
        <title>In-depth cultivation of the pig gut microbiome towards novel bacterial diversity and tailored functional studies.</title>
        <authorList>
            <person name="Wylensek D."/>
            <person name="Hitch T.C.A."/>
            <person name="Clavel T."/>
        </authorList>
    </citation>
    <scope>NUCLEOTIDE SEQUENCE [LARGE SCALE GENOMIC DNA]</scope>
    <source>
        <strain evidence="3 4">LKV-178-WT-2A</strain>
    </source>
</reference>
<dbReference type="InterPro" id="IPR005094">
    <property type="entry name" value="Endonuclease_MobA/VirD2"/>
</dbReference>
<sequence length="447" mass="51382">MIITILPSSTTFHAIAYNEKKVEKGQASLIEAENIGLRPEAYTADNLRGYFELYSARNTRIQNTQFHVAVSCKGNEYSYEQLLDIAHRYLKEMGYAEEGQPLLAYAHRDTPNNHIHIITSRVAPDGHRISDKFEKRRSREVCERIMQEYHSQQAGQIIDGQQSTSETANTEVWNEALSYRYTSKAQFYAILESMGYDCKEDEQDYSVSFYKNSTCQGKLSLQEILRHANKENRPDNRRRQQLRAILQKYRNLSANKEELAAHMKRKFGISLVFVGKPDTPYGYIVVDHKNKTVYKGGEFLSIKELLQFEDAATRFAKIEQTIDDLLADNPKLTTADINRVLYRQFGTRIHRGTVSWNGDTINLRESVVRQLHDNYLESRGIVKHVSTHQPKAEKPRHSSLPGSNPNISNMMDSQAGSKDANRENEVGHGMNVNDVDDEQSQQAKWRR</sequence>
<comment type="caution">
    <text evidence="3">The sequence shown here is derived from an EMBL/GenBank/DDBJ whole genome shotgun (WGS) entry which is preliminary data.</text>
</comment>
<feature type="compositionally biased region" description="Polar residues" evidence="1">
    <location>
        <begin position="400"/>
        <end position="416"/>
    </location>
</feature>
<dbReference type="RefSeq" id="WP_154533408.1">
    <property type="nucleotide sequence ID" value="NZ_VUNG01000005.1"/>
</dbReference>